<accession>A0ABU2J959</accession>
<evidence type="ECO:0000313" key="1">
    <source>
        <dbReference type="EMBL" id="MDT0261513.1"/>
    </source>
</evidence>
<dbReference type="RefSeq" id="WP_311422667.1">
    <property type="nucleotide sequence ID" value="NZ_JAVREH010000008.1"/>
</dbReference>
<evidence type="ECO:0000313" key="2">
    <source>
        <dbReference type="Proteomes" id="UP001183176"/>
    </source>
</evidence>
<gene>
    <name evidence="1" type="ORF">RM423_08915</name>
</gene>
<comment type="caution">
    <text evidence="1">The sequence shown here is derived from an EMBL/GenBank/DDBJ whole genome shotgun (WGS) entry which is preliminary data.</text>
</comment>
<reference evidence="2" key="1">
    <citation type="submission" date="2023-07" db="EMBL/GenBank/DDBJ databases">
        <title>30 novel species of actinomycetes from the DSMZ collection.</title>
        <authorList>
            <person name="Nouioui I."/>
        </authorList>
    </citation>
    <scope>NUCLEOTIDE SEQUENCE [LARGE SCALE GENOMIC DNA]</scope>
    <source>
        <strain evidence="2">DSM 44399</strain>
    </source>
</reference>
<organism evidence="1 2">
    <name type="scientific">Jatrophihabitans lederbergiae</name>
    <dbReference type="NCBI Taxonomy" id="3075547"/>
    <lineage>
        <taxon>Bacteria</taxon>
        <taxon>Bacillati</taxon>
        <taxon>Actinomycetota</taxon>
        <taxon>Actinomycetes</taxon>
        <taxon>Jatrophihabitantales</taxon>
        <taxon>Jatrophihabitantaceae</taxon>
        <taxon>Jatrophihabitans</taxon>
    </lineage>
</organism>
<keyword evidence="2" id="KW-1185">Reference proteome</keyword>
<protein>
    <submittedName>
        <fullName evidence="1">Thioredoxin family protein</fullName>
    </submittedName>
</protein>
<proteinExistence type="predicted"/>
<dbReference type="EMBL" id="JAVREH010000008">
    <property type="protein sequence ID" value="MDT0261513.1"/>
    <property type="molecule type" value="Genomic_DNA"/>
</dbReference>
<sequence length="99" mass="10624">MNIDLLYFAGCPNWKLADERLTEIVKERPDITVTRHRVDTSVEAERVGFHGSPSILIDGVDAFADGDAGIGLACRVYATPDGPAGAPTLEQLRAVLTDA</sequence>
<dbReference type="Proteomes" id="UP001183176">
    <property type="component" value="Unassembled WGS sequence"/>
</dbReference>
<name>A0ABU2J959_9ACTN</name>